<dbReference type="GO" id="GO:0000774">
    <property type="term" value="F:adenyl-nucleotide exchange factor activity"/>
    <property type="evidence" value="ECO:0007669"/>
    <property type="project" value="TreeGrafter"/>
</dbReference>
<dbReference type="Gene3D" id="1.25.10.10">
    <property type="entry name" value="Leucine-rich Repeat Variant"/>
    <property type="match status" value="1"/>
</dbReference>
<dbReference type="PANTHER" id="PTHR19316:SF18">
    <property type="entry name" value="HSP70-BINDING PROTEIN 1"/>
    <property type="match status" value="1"/>
</dbReference>
<accession>C5KDK6</accession>
<dbReference type="InParanoid" id="C5KDK6"/>
<dbReference type="InterPro" id="IPR011989">
    <property type="entry name" value="ARM-like"/>
</dbReference>
<dbReference type="GO" id="GO:0005783">
    <property type="term" value="C:endoplasmic reticulum"/>
    <property type="evidence" value="ECO:0007669"/>
    <property type="project" value="TreeGrafter"/>
</dbReference>
<organism evidence="2">
    <name type="scientific">Perkinsus marinus (strain ATCC 50983 / TXsc)</name>
    <dbReference type="NCBI Taxonomy" id="423536"/>
    <lineage>
        <taxon>Eukaryota</taxon>
        <taxon>Sar</taxon>
        <taxon>Alveolata</taxon>
        <taxon>Perkinsozoa</taxon>
        <taxon>Perkinsea</taxon>
        <taxon>Perkinsida</taxon>
        <taxon>Perkinsidae</taxon>
        <taxon>Perkinsus</taxon>
    </lineage>
</organism>
<evidence type="ECO:0000313" key="2">
    <source>
        <dbReference type="Proteomes" id="UP000007800"/>
    </source>
</evidence>
<proteinExistence type="predicted"/>
<sequence>MQPMSDERREFLQKAIEETLGTQENPNDLMKESITKLNTIITSADNGDKTNPELCAEAITALSLMDRCTDFPDCPRNLEILGGTQPLLYLATTTMLDTTVRIQAAELLALMLSNNTQVQEACFIKYDGLNKLLIRIQHLMMSSHNDEEIAPLLSALGALIRNYPQAESAFITTNGTQLIAHLLTNDYSIRVQQKVASLYRYLLADGRATIVDSHDIAEALIQLYKATTTIGDIQYYEILAGLSYELREYPGMVDAVKGRIKVILESSNKQDYQPELTTLIQTAKYTPK</sequence>
<dbReference type="GeneID" id="9062287"/>
<keyword evidence="2" id="KW-1185">Reference proteome</keyword>
<dbReference type="InterPro" id="IPR050693">
    <property type="entry name" value="Hsp70_NEF-Inhibitors"/>
</dbReference>
<dbReference type="SUPFAM" id="SSF48371">
    <property type="entry name" value="ARM repeat"/>
    <property type="match status" value="1"/>
</dbReference>
<dbReference type="InterPro" id="IPR016024">
    <property type="entry name" value="ARM-type_fold"/>
</dbReference>
<dbReference type="PANTHER" id="PTHR19316">
    <property type="entry name" value="PROTEIN FOLDING REGULATOR"/>
    <property type="match status" value="1"/>
</dbReference>
<reference evidence="1 2" key="1">
    <citation type="submission" date="2008-07" db="EMBL/GenBank/DDBJ databases">
        <authorList>
            <person name="El-Sayed N."/>
            <person name="Caler E."/>
            <person name="Inman J."/>
            <person name="Amedeo P."/>
            <person name="Hass B."/>
            <person name="Wortman J."/>
        </authorList>
    </citation>
    <scope>NUCLEOTIDE SEQUENCE [LARGE SCALE GENOMIC DNA]</scope>
    <source>
        <strain evidence="2">ATCC 50983 / TXsc</strain>
    </source>
</reference>
<name>C5KDK6_PERM5</name>
<dbReference type="EMBL" id="GG672124">
    <property type="protein sequence ID" value="EER17309.1"/>
    <property type="molecule type" value="Genomic_DNA"/>
</dbReference>
<dbReference type="Proteomes" id="UP000007800">
    <property type="component" value="Unassembled WGS sequence"/>
</dbReference>
<dbReference type="AlphaFoldDB" id="C5KDK6"/>
<dbReference type="RefSeq" id="XP_002785513.1">
    <property type="nucleotide sequence ID" value="XM_002785467.1"/>
</dbReference>
<evidence type="ECO:0000313" key="1">
    <source>
        <dbReference type="EMBL" id="EER17309.1"/>
    </source>
</evidence>
<dbReference type="OrthoDB" id="10250458at2759"/>
<protein>
    <submittedName>
        <fullName evidence="1">Protein folding regulator, putative</fullName>
    </submittedName>
</protein>
<gene>
    <name evidence="1" type="ORF">Pmar_PMAR022245</name>
</gene>